<dbReference type="RefSeq" id="WP_248666286.1">
    <property type="nucleotide sequence ID" value="NZ_JALPRX010000026.1"/>
</dbReference>
<dbReference type="InterPro" id="IPR000014">
    <property type="entry name" value="PAS"/>
</dbReference>
<dbReference type="Pfam" id="PF02518">
    <property type="entry name" value="HATPase_c"/>
    <property type="match status" value="1"/>
</dbReference>
<dbReference type="NCBIfam" id="TIGR00229">
    <property type="entry name" value="sensory_box"/>
    <property type="match status" value="1"/>
</dbReference>
<organism evidence="6 7">
    <name type="scientific">Roseomonas acroporae</name>
    <dbReference type="NCBI Taxonomy" id="2937791"/>
    <lineage>
        <taxon>Bacteria</taxon>
        <taxon>Pseudomonadati</taxon>
        <taxon>Pseudomonadota</taxon>
        <taxon>Alphaproteobacteria</taxon>
        <taxon>Acetobacterales</taxon>
        <taxon>Roseomonadaceae</taxon>
        <taxon>Roseomonas</taxon>
    </lineage>
</organism>
<gene>
    <name evidence="6" type="ORF">M0638_07200</name>
</gene>
<comment type="caution">
    <text evidence="6">The sequence shown here is derived from an EMBL/GenBank/DDBJ whole genome shotgun (WGS) entry which is preliminary data.</text>
</comment>
<dbReference type="PROSITE" id="PS50112">
    <property type="entry name" value="PAS"/>
    <property type="match status" value="1"/>
</dbReference>
<dbReference type="Gene3D" id="3.30.565.10">
    <property type="entry name" value="Histidine kinase-like ATPase, C-terminal domain"/>
    <property type="match status" value="1"/>
</dbReference>
<dbReference type="InterPro" id="IPR036097">
    <property type="entry name" value="HisK_dim/P_sf"/>
</dbReference>
<dbReference type="SUPFAM" id="SSF55874">
    <property type="entry name" value="ATPase domain of HSP90 chaperone/DNA topoisomerase II/histidine kinase"/>
    <property type="match status" value="1"/>
</dbReference>
<name>A0A9X1Y615_9PROT</name>
<dbReference type="EMBL" id="JALPRX010000026">
    <property type="protein sequence ID" value="MCK8784161.1"/>
    <property type="molecule type" value="Genomic_DNA"/>
</dbReference>
<dbReference type="SMART" id="SM00387">
    <property type="entry name" value="HATPase_c"/>
    <property type="match status" value="1"/>
</dbReference>
<feature type="domain" description="PAC" evidence="5">
    <location>
        <begin position="254"/>
        <end position="306"/>
    </location>
</feature>
<feature type="domain" description="Histidine kinase" evidence="3">
    <location>
        <begin position="319"/>
        <end position="539"/>
    </location>
</feature>
<dbReference type="InterPro" id="IPR003594">
    <property type="entry name" value="HATPase_dom"/>
</dbReference>
<evidence type="ECO:0000313" key="7">
    <source>
        <dbReference type="Proteomes" id="UP001139516"/>
    </source>
</evidence>
<dbReference type="InterPro" id="IPR005467">
    <property type="entry name" value="His_kinase_dom"/>
</dbReference>
<keyword evidence="6" id="KW-0547">Nucleotide-binding</keyword>
<dbReference type="InterPro" id="IPR000700">
    <property type="entry name" value="PAS-assoc_C"/>
</dbReference>
<dbReference type="PRINTS" id="PR00344">
    <property type="entry name" value="BCTRLSENSOR"/>
</dbReference>
<dbReference type="PROSITE" id="PS50113">
    <property type="entry name" value="PAC"/>
    <property type="match status" value="1"/>
</dbReference>
<dbReference type="SUPFAM" id="SSF47384">
    <property type="entry name" value="Homodimeric domain of signal transducing histidine kinase"/>
    <property type="match status" value="1"/>
</dbReference>
<reference evidence="6" key="1">
    <citation type="submission" date="2022-04" db="EMBL/GenBank/DDBJ databases">
        <title>Roseomonas acroporae sp. nov., isolated from coral Acropora digitifera.</title>
        <authorList>
            <person name="Sun H."/>
        </authorList>
    </citation>
    <scope>NUCLEOTIDE SEQUENCE</scope>
    <source>
        <strain evidence="6">NAR14</strain>
    </source>
</reference>
<sequence>MTSSPAPPPTPRCGEAERLAALAACGILDTAPEPEFDDLARLAAGICEAPVALVSLIDAERQWFKSAVGLGVRQTPLDTSICAHAIHHEAPFVVPDTLRDPRFAGMAVVVGPPRLRFYAGVPLRDAAGVAIGMLCVLDREPRPQGLTSWQVFALTVLARQVMSLIGMRRAVTAADAGLAESEARYRALYRRTPTPLHSLDPQGRLLAVSDRWLELLGYGEEEVIGRPLTDFLDESARRDFPGTWARMRREGMLRGHPACFLRRSGERLEALVWARAETDAEGRFRHSVGCLVDVTGQRELEEALRQSQKLEALGQLSAGVAHDFANVLQATMGGLAAAEARLHQPDRARQILRMTRDAVERGISLARRMLSFARKEATAPEAVEVAAVLDGLRELLGRVAGPGVRVVVEAPAALPAVSADRSQLDLVLLNLAINARDAMPRGGTLCVSACCVPPEEEAREPGLRAPHLRLAITDNGVGMPPEVLARAGEPFFTTKSRGQGTGLGLSMARGFCEQVGGALRIDSRVGEGTTVALLLPCAAAD</sequence>
<dbReference type="CDD" id="cd00130">
    <property type="entry name" value="PAS"/>
    <property type="match status" value="1"/>
</dbReference>
<dbReference type="InterPro" id="IPR029016">
    <property type="entry name" value="GAF-like_dom_sf"/>
</dbReference>
<evidence type="ECO:0000259" key="5">
    <source>
        <dbReference type="PROSITE" id="PS50113"/>
    </source>
</evidence>
<evidence type="ECO:0000256" key="2">
    <source>
        <dbReference type="ARBA" id="ARBA00012438"/>
    </source>
</evidence>
<evidence type="ECO:0000259" key="4">
    <source>
        <dbReference type="PROSITE" id="PS50112"/>
    </source>
</evidence>
<dbReference type="InterPro" id="IPR035965">
    <property type="entry name" value="PAS-like_dom_sf"/>
</dbReference>
<keyword evidence="7" id="KW-1185">Reference proteome</keyword>
<dbReference type="GO" id="GO:0005524">
    <property type="term" value="F:ATP binding"/>
    <property type="evidence" value="ECO:0007669"/>
    <property type="project" value="UniProtKB-KW"/>
</dbReference>
<dbReference type="SMART" id="SM00091">
    <property type="entry name" value="PAS"/>
    <property type="match status" value="1"/>
</dbReference>
<dbReference type="SMART" id="SM00065">
    <property type="entry name" value="GAF"/>
    <property type="match status" value="1"/>
</dbReference>
<evidence type="ECO:0000259" key="3">
    <source>
        <dbReference type="PROSITE" id="PS50109"/>
    </source>
</evidence>
<dbReference type="Gene3D" id="3.30.450.20">
    <property type="entry name" value="PAS domain"/>
    <property type="match status" value="1"/>
</dbReference>
<comment type="catalytic activity">
    <reaction evidence="1">
        <text>ATP + protein L-histidine = ADP + protein N-phospho-L-histidine.</text>
        <dbReference type="EC" id="2.7.13.3"/>
    </reaction>
</comment>
<dbReference type="InterPro" id="IPR036890">
    <property type="entry name" value="HATPase_C_sf"/>
</dbReference>
<dbReference type="EC" id="2.7.13.3" evidence="2"/>
<protein>
    <recommendedName>
        <fullName evidence="2">histidine kinase</fullName>
        <ecNumber evidence="2">2.7.13.3</ecNumber>
    </recommendedName>
</protein>
<dbReference type="InterPro" id="IPR003018">
    <property type="entry name" value="GAF"/>
</dbReference>
<dbReference type="InterPro" id="IPR004358">
    <property type="entry name" value="Sig_transdc_His_kin-like_C"/>
</dbReference>
<evidence type="ECO:0000256" key="1">
    <source>
        <dbReference type="ARBA" id="ARBA00000085"/>
    </source>
</evidence>
<feature type="domain" description="PAS" evidence="4">
    <location>
        <begin position="181"/>
        <end position="235"/>
    </location>
</feature>
<dbReference type="Pfam" id="PF13426">
    <property type="entry name" value="PAS_9"/>
    <property type="match status" value="1"/>
</dbReference>
<dbReference type="Gene3D" id="1.10.287.130">
    <property type="match status" value="1"/>
</dbReference>
<keyword evidence="6" id="KW-0067">ATP-binding</keyword>
<dbReference type="PANTHER" id="PTHR43065:SF42">
    <property type="entry name" value="TWO-COMPONENT SENSOR PPRA"/>
    <property type="match status" value="1"/>
</dbReference>
<dbReference type="Gene3D" id="3.30.450.40">
    <property type="match status" value="1"/>
</dbReference>
<dbReference type="PROSITE" id="PS50109">
    <property type="entry name" value="HIS_KIN"/>
    <property type="match status" value="1"/>
</dbReference>
<dbReference type="AlphaFoldDB" id="A0A9X1Y615"/>
<dbReference type="SUPFAM" id="SSF55781">
    <property type="entry name" value="GAF domain-like"/>
    <property type="match status" value="1"/>
</dbReference>
<dbReference type="Proteomes" id="UP001139516">
    <property type="component" value="Unassembled WGS sequence"/>
</dbReference>
<proteinExistence type="predicted"/>
<evidence type="ECO:0000313" key="6">
    <source>
        <dbReference type="EMBL" id="MCK8784161.1"/>
    </source>
</evidence>
<dbReference type="PANTHER" id="PTHR43065">
    <property type="entry name" value="SENSOR HISTIDINE KINASE"/>
    <property type="match status" value="1"/>
</dbReference>
<dbReference type="SUPFAM" id="SSF55785">
    <property type="entry name" value="PYP-like sensor domain (PAS domain)"/>
    <property type="match status" value="1"/>
</dbReference>
<accession>A0A9X1Y615</accession>
<dbReference type="GO" id="GO:0000155">
    <property type="term" value="F:phosphorelay sensor kinase activity"/>
    <property type="evidence" value="ECO:0007669"/>
    <property type="project" value="InterPro"/>
</dbReference>